<feature type="domain" description="DUF4346" evidence="1">
    <location>
        <begin position="399"/>
        <end position="469"/>
    </location>
</feature>
<evidence type="ECO:0000313" key="3">
    <source>
        <dbReference type="Proteomes" id="UP000006565"/>
    </source>
</evidence>
<dbReference type="SUPFAM" id="SSF51717">
    <property type="entry name" value="Dihydropteroate synthetase-like"/>
    <property type="match status" value="1"/>
</dbReference>
<organism evidence="2 3">
    <name type="scientific">Methanolacinia petrolearia (strain DSM 11571 / OCM 486 / SEBR 4847)</name>
    <name type="common">Methanoplanus petrolearius</name>
    <dbReference type="NCBI Taxonomy" id="679926"/>
    <lineage>
        <taxon>Archaea</taxon>
        <taxon>Methanobacteriati</taxon>
        <taxon>Methanobacteriota</taxon>
        <taxon>Stenosarchaea group</taxon>
        <taxon>Methanomicrobia</taxon>
        <taxon>Methanomicrobiales</taxon>
        <taxon>Methanomicrobiaceae</taxon>
        <taxon>Methanolacinia</taxon>
    </lineage>
</organism>
<dbReference type="NCBIfam" id="TIGR00284">
    <property type="entry name" value="dihydropteroate synthase-like protein"/>
    <property type="match status" value="1"/>
</dbReference>
<dbReference type="STRING" id="679926.Mpet_0563"/>
<name>E1RHM8_METP4</name>
<proteinExistence type="predicted"/>
<dbReference type="Pfam" id="PF14251">
    <property type="entry name" value="PterinBD-DUF4346"/>
    <property type="match status" value="1"/>
</dbReference>
<evidence type="ECO:0000259" key="1">
    <source>
        <dbReference type="Pfam" id="PF14251"/>
    </source>
</evidence>
<dbReference type="Gene3D" id="3.20.20.20">
    <property type="entry name" value="Dihydropteroate synthase-like"/>
    <property type="match status" value="1"/>
</dbReference>
<dbReference type="EMBL" id="CP002117">
    <property type="protein sequence ID" value="ADN35337.1"/>
    <property type="molecule type" value="Genomic_DNA"/>
</dbReference>
<dbReference type="HOGENOM" id="CLU_041129_0_0_2"/>
<evidence type="ECO:0000313" key="2">
    <source>
        <dbReference type="EMBL" id="ADN35337.1"/>
    </source>
</evidence>
<gene>
    <name evidence="2" type="ordered locus">Mpet_0563</name>
</gene>
<keyword evidence="3" id="KW-1185">Reference proteome</keyword>
<dbReference type="InterPro" id="IPR005236">
    <property type="entry name" value="Dihydropt_synth"/>
</dbReference>
<accession>E1RHM8</accession>
<protein>
    <submittedName>
        <fullName evidence="2">Dihydropteroate synthase-related protein</fullName>
    </submittedName>
</protein>
<sequence>MRILLPTGEIAYPVVKKAAERFGADVAVAGKIAAFLAPKKLSAILSGSKVKYDMVIVSGMCTADFSGVEEEFGIPVYLGPRHAADLELILGHIDELQLSRTIPADELIASKKKEEAYSKISEAEERSEPDFYIGNLRIGGGSRMKVLAEIMDAHKTDNLREIVFEFIESGADIIDLGFGFDATPDDVRRVFEEVSGIQTVFAADTQDPGLIRAALGHADLILSLHEGNIPVIGKEVAEAGAAAVIVPNEKTLEENLKMAGATGIKRIIADPLLQPAGSGLLQSLSGFVPCGHPVFFGAGNVVELIDADSPGANALLAALAMEAGASIVFTSEHSDKTKGSVREMRRASEMMVLASNRPYPKDLGIDLFCIKEKRRRHELPLSYTTCNEAGGIIDELVFDPAGNIRIGIEDGYIVAVHKGRAIKGKKWEDLFHMLLKEERVSLMDHAAYLGKELYKAELALKFNRSFEQDGPF</sequence>
<dbReference type="AlphaFoldDB" id="E1RHM8"/>
<dbReference type="RefSeq" id="WP_013328515.1">
    <property type="nucleotide sequence ID" value="NC_014507.1"/>
</dbReference>
<dbReference type="InterPro" id="IPR025595">
    <property type="entry name" value="PterinBD-DUF4346"/>
</dbReference>
<dbReference type="KEGG" id="mpi:Mpet_0563"/>
<reference evidence="2 3" key="1">
    <citation type="journal article" date="2010" name="Stand. Genomic Sci.">
        <title>Complete genome sequence of Methanoplanus petrolearius type strain (SEBR 4847).</title>
        <authorList>
            <person name="Brambilla E."/>
            <person name="Djao O.D."/>
            <person name="Daligault H."/>
            <person name="Lapidus A."/>
            <person name="Lucas S."/>
            <person name="Hammon N."/>
            <person name="Nolan M."/>
            <person name="Tice H."/>
            <person name="Cheng J.F."/>
            <person name="Han C."/>
            <person name="Tapia R."/>
            <person name="Goodwin L."/>
            <person name="Pitluck S."/>
            <person name="Liolios K."/>
            <person name="Ivanova N."/>
            <person name="Mavromatis K."/>
            <person name="Mikhailova N."/>
            <person name="Pati A."/>
            <person name="Chen A."/>
            <person name="Palaniappan K."/>
            <person name="Land M."/>
            <person name="Hauser L."/>
            <person name="Chang Y.J."/>
            <person name="Jeffries C.D."/>
            <person name="Rohde M."/>
            <person name="Spring S."/>
            <person name="Sikorski J."/>
            <person name="Goker M."/>
            <person name="Woyke T."/>
            <person name="Bristow J."/>
            <person name="Eisen J.A."/>
            <person name="Markowitz V."/>
            <person name="Hugenholtz P."/>
            <person name="Kyrpides N.C."/>
            <person name="Klenk H.P."/>
        </authorList>
    </citation>
    <scope>NUCLEOTIDE SEQUENCE [LARGE SCALE GENOMIC DNA]</scope>
    <source>
        <strain evidence="3">DSM 11571 / OCM 486 / SEBR 4847</strain>
    </source>
</reference>
<dbReference type="GeneID" id="9743011"/>
<dbReference type="Proteomes" id="UP000006565">
    <property type="component" value="Chromosome"/>
</dbReference>
<dbReference type="OrthoDB" id="70327at2157"/>
<dbReference type="InterPro" id="IPR011005">
    <property type="entry name" value="Dihydropteroate_synth-like_sf"/>
</dbReference>
<dbReference type="eggNOG" id="arCOG01978">
    <property type="taxonomic scope" value="Archaea"/>
</dbReference>